<proteinExistence type="predicted"/>
<sequence>MAQAIQLMRNLPFKRSLQRHHIVYTATLDRQTSLSSRISMILSTSFSEKMDKRMSLEGFGYLITGATLLREIFDIWKNAN</sequence>
<comment type="caution">
    <text evidence="1">The sequence shown here is derived from an EMBL/GenBank/DDBJ whole genome shotgun (WGS) entry which is preliminary data.</text>
</comment>
<dbReference type="EMBL" id="JBANQN010000004">
    <property type="protein sequence ID" value="KAK6791405.1"/>
    <property type="molecule type" value="Genomic_DNA"/>
</dbReference>
<reference evidence="1 2" key="1">
    <citation type="submission" date="2024-02" db="EMBL/GenBank/DDBJ databases">
        <title>de novo genome assembly of Solanum bulbocastanum strain 11H21.</title>
        <authorList>
            <person name="Hosaka A.J."/>
        </authorList>
    </citation>
    <scope>NUCLEOTIDE SEQUENCE [LARGE SCALE GENOMIC DNA]</scope>
    <source>
        <tissue evidence="1">Young leaves</tissue>
    </source>
</reference>
<protein>
    <submittedName>
        <fullName evidence="1">Uncharacterized protein</fullName>
    </submittedName>
</protein>
<evidence type="ECO:0000313" key="1">
    <source>
        <dbReference type="EMBL" id="KAK6791405.1"/>
    </source>
</evidence>
<keyword evidence="2" id="KW-1185">Reference proteome</keyword>
<organism evidence="1 2">
    <name type="scientific">Solanum bulbocastanum</name>
    <name type="common">Wild potato</name>
    <dbReference type="NCBI Taxonomy" id="147425"/>
    <lineage>
        <taxon>Eukaryota</taxon>
        <taxon>Viridiplantae</taxon>
        <taxon>Streptophyta</taxon>
        <taxon>Embryophyta</taxon>
        <taxon>Tracheophyta</taxon>
        <taxon>Spermatophyta</taxon>
        <taxon>Magnoliopsida</taxon>
        <taxon>eudicotyledons</taxon>
        <taxon>Gunneridae</taxon>
        <taxon>Pentapetalae</taxon>
        <taxon>asterids</taxon>
        <taxon>lamiids</taxon>
        <taxon>Solanales</taxon>
        <taxon>Solanaceae</taxon>
        <taxon>Solanoideae</taxon>
        <taxon>Solaneae</taxon>
        <taxon>Solanum</taxon>
    </lineage>
</organism>
<dbReference type="AlphaFoldDB" id="A0AAN8TPD9"/>
<name>A0AAN8TPD9_SOLBU</name>
<dbReference type="Proteomes" id="UP001371456">
    <property type="component" value="Unassembled WGS sequence"/>
</dbReference>
<evidence type="ECO:0000313" key="2">
    <source>
        <dbReference type="Proteomes" id="UP001371456"/>
    </source>
</evidence>
<accession>A0AAN8TPD9</accession>
<gene>
    <name evidence="1" type="ORF">RDI58_010486</name>
</gene>